<dbReference type="Gene3D" id="3.40.50.2300">
    <property type="match status" value="2"/>
</dbReference>
<evidence type="ECO:0000313" key="8">
    <source>
        <dbReference type="Proteomes" id="UP000824469"/>
    </source>
</evidence>
<dbReference type="PANTHER" id="PTHR34836:SF7">
    <property type="entry name" value="RECEPTOR LIGAND BINDING REGION DOMAIN-CONTAINING PROTEIN"/>
    <property type="match status" value="1"/>
</dbReference>
<evidence type="ECO:0000256" key="5">
    <source>
        <dbReference type="SAM" id="Phobius"/>
    </source>
</evidence>
<evidence type="ECO:0000256" key="4">
    <source>
        <dbReference type="ARBA" id="ARBA00023136"/>
    </source>
</evidence>
<comment type="subcellular location">
    <subcellularLocation>
        <location evidence="1">Membrane</location>
    </subcellularLocation>
</comment>
<accession>A0AA38FYX8</accession>
<protein>
    <recommendedName>
        <fullName evidence="6">Receptor ligand binding region domain-containing protein</fullName>
    </recommendedName>
</protein>
<keyword evidence="8" id="KW-1185">Reference proteome</keyword>
<evidence type="ECO:0000256" key="2">
    <source>
        <dbReference type="ARBA" id="ARBA00022692"/>
    </source>
</evidence>
<keyword evidence="3 5" id="KW-1133">Transmembrane helix</keyword>
<dbReference type="InterPro" id="IPR015683">
    <property type="entry name" value="Ionotropic_Glu_rcpt"/>
</dbReference>
<keyword evidence="4 5" id="KW-0472">Membrane</keyword>
<dbReference type="GO" id="GO:0016020">
    <property type="term" value="C:membrane"/>
    <property type="evidence" value="ECO:0007669"/>
    <property type="project" value="UniProtKB-SubCell"/>
</dbReference>
<dbReference type="InterPro" id="IPR001828">
    <property type="entry name" value="ANF_lig-bd_rcpt"/>
</dbReference>
<sequence length="563" mass="62423">FIISIGVSMLQMQCLQYFPILFMDFLLFYFAIAFPLQHQSHPSTIKVGALLSLNSTIGSISKTALEFAVERINQERNLLRGTKILLKVADYNCNTYQGVTAALKLLEEEVVAIVGPQTSALAHSIAKVAEAVHVPLVSFSATDPSLSGKQYPYFTRVVFNDDVQMTAVASIIGNHGWKEAVVLFTDDNFGWNAINSLSGALEPHGCRIVYRLALHPNLDMLELHHNLIRLRHIQSKVIVVHMQPNSGRTVLSMAQNLSMFNGGRMWIITDAIARALGAINFDVGHWKVTPGIIGARNYIPMSSKLNSVQSELRSKLENKHGTGQSLNAYGFYAYDAIWTVAKALRNCLGQQRNLSFIHASLHPDTGGRFGIAKFKVSENGHFLLNEILNIKFSGATGLVKLDTRGERVGIAFEVVNVVRKKLHIAGHWTEGTGYYTILSDVKARGVVHKIPQPTSGGRNVSNDIWSGGNSKKHCYWAFQKYLRPLQVAFPRDAMQRGLVSTTVDRSNTTNFHGFFIDVFEAAIAYLPYNVSYTFIPLGNGSSPLNLENLLQRVADKVHILNLD</sequence>
<proteinExistence type="predicted"/>
<dbReference type="SUPFAM" id="SSF53822">
    <property type="entry name" value="Periplasmic binding protein-like I"/>
    <property type="match status" value="1"/>
</dbReference>
<evidence type="ECO:0000256" key="3">
    <source>
        <dbReference type="ARBA" id="ARBA00022989"/>
    </source>
</evidence>
<dbReference type="Proteomes" id="UP000824469">
    <property type="component" value="Unassembled WGS sequence"/>
</dbReference>
<dbReference type="PANTHER" id="PTHR34836">
    <property type="entry name" value="OS06G0188250 PROTEIN"/>
    <property type="match status" value="1"/>
</dbReference>
<evidence type="ECO:0000313" key="7">
    <source>
        <dbReference type="EMBL" id="KAH9311803.1"/>
    </source>
</evidence>
<dbReference type="PRINTS" id="PR01176">
    <property type="entry name" value="GABABRECEPTR"/>
</dbReference>
<feature type="transmembrane region" description="Helical" evidence="5">
    <location>
        <begin position="17"/>
        <end position="36"/>
    </location>
</feature>
<dbReference type="AlphaFoldDB" id="A0AA38FYX8"/>
<evidence type="ECO:0000256" key="1">
    <source>
        <dbReference type="ARBA" id="ARBA00004370"/>
    </source>
</evidence>
<dbReference type="EMBL" id="JAHRHJ020000006">
    <property type="protein sequence ID" value="KAH9311803.1"/>
    <property type="molecule type" value="Genomic_DNA"/>
</dbReference>
<evidence type="ECO:0000259" key="6">
    <source>
        <dbReference type="Pfam" id="PF01094"/>
    </source>
</evidence>
<gene>
    <name evidence="7" type="ORF">KI387_026838</name>
</gene>
<feature type="non-terminal residue" evidence="7">
    <location>
        <position position="1"/>
    </location>
</feature>
<dbReference type="Pfam" id="PF01094">
    <property type="entry name" value="ANF_receptor"/>
    <property type="match status" value="1"/>
</dbReference>
<keyword evidence="2 5" id="KW-0812">Transmembrane</keyword>
<dbReference type="InterPro" id="IPR028082">
    <property type="entry name" value="Peripla_BP_I"/>
</dbReference>
<comment type="caution">
    <text evidence="7">The sequence shown here is derived from an EMBL/GenBank/DDBJ whole genome shotgun (WGS) entry which is preliminary data.</text>
</comment>
<organism evidence="7 8">
    <name type="scientific">Taxus chinensis</name>
    <name type="common">Chinese yew</name>
    <name type="synonym">Taxus wallichiana var. chinensis</name>
    <dbReference type="NCBI Taxonomy" id="29808"/>
    <lineage>
        <taxon>Eukaryota</taxon>
        <taxon>Viridiplantae</taxon>
        <taxon>Streptophyta</taxon>
        <taxon>Embryophyta</taxon>
        <taxon>Tracheophyta</taxon>
        <taxon>Spermatophyta</taxon>
        <taxon>Pinopsida</taxon>
        <taxon>Pinidae</taxon>
        <taxon>Conifers II</taxon>
        <taxon>Cupressales</taxon>
        <taxon>Taxaceae</taxon>
        <taxon>Taxus</taxon>
    </lineage>
</organism>
<feature type="domain" description="Receptor ligand binding region" evidence="6">
    <location>
        <begin position="62"/>
        <end position="419"/>
    </location>
</feature>
<name>A0AA38FYX8_TAXCH</name>
<reference evidence="7 8" key="1">
    <citation type="journal article" date="2021" name="Nat. Plants">
        <title>The Taxus genome provides insights into paclitaxel biosynthesis.</title>
        <authorList>
            <person name="Xiong X."/>
            <person name="Gou J."/>
            <person name="Liao Q."/>
            <person name="Li Y."/>
            <person name="Zhou Q."/>
            <person name="Bi G."/>
            <person name="Li C."/>
            <person name="Du R."/>
            <person name="Wang X."/>
            <person name="Sun T."/>
            <person name="Guo L."/>
            <person name="Liang H."/>
            <person name="Lu P."/>
            <person name="Wu Y."/>
            <person name="Zhang Z."/>
            <person name="Ro D.K."/>
            <person name="Shang Y."/>
            <person name="Huang S."/>
            <person name="Yan J."/>
        </authorList>
    </citation>
    <scope>NUCLEOTIDE SEQUENCE [LARGE SCALE GENOMIC DNA]</scope>
    <source>
        <strain evidence="7">Ta-2019</strain>
    </source>
</reference>